<evidence type="ECO:0000313" key="1">
    <source>
        <dbReference type="EMBL" id="MPD04353.1"/>
    </source>
</evidence>
<dbReference type="EMBL" id="VSRR010140674">
    <property type="protein sequence ID" value="MPD04353.1"/>
    <property type="molecule type" value="Genomic_DNA"/>
</dbReference>
<name>A0A5B7K700_PORTR</name>
<organism evidence="1 2">
    <name type="scientific">Portunus trituberculatus</name>
    <name type="common">Swimming crab</name>
    <name type="synonym">Neptunus trituberculatus</name>
    <dbReference type="NCBI Taxonomy" id="210409"/>
    <lineage>
        <taxon>Eukaryota</taxon>
        <taxon>Metazoa</taxon>
        <taxon>Ecdysozoa</taxon>
        <taxon>Arthropoda</taxon>
        <taxon>Crustacea</taxon>
        <taxon>Multicrustacea</taxon>
        <taxon>Malacostraca</taxon>
        <taxon>Eumalacostraca</taxon>
        <taxon>Eucarida</taxon>
        <taxon>Decapoda</taxon>
        <taxon>Pleocyemata</taxon>
        <taxon>Brachyura</taxon>
        <taxon>Eubrachyura</taxon>
        <taxon>Portunoidea</taxon>
        <taxon>Portunidae</taxon>
        <taxon>Portuninae</taxon>
        <taxon>Portunus</taxon>
    </lineage>
</organism>
<evidence type="ECO:0000313" key="2">
    <source>
        <dbReference type="Proteomes" id="UP000324222"/>
    </source>
</evidence>
<protein>
    <submittedName>
        <fullName evidence="1">Uncharacterized protein</fullName>
    </submittedName>
</protein>
<comment type="caution">
    <text evidence="1">The sequence shown here is derived from an EMBL/GenBank/DDBJ whole genome shotgun (WGS) entry which is preliminary data.</text>
</comment>
<keyword evidence="2" id="KW-1185">Reference proteome</keyword>
<proteinExistence type="predicted"/>
<reference evidence="1 2" key="1">
    <citation type="submission" date="2019-05" db="EMBL/GenBank/DDBJ databases">
        <title>Another draft genome of Portunus trituberculatus and its Hox gene families provides insights of decapod evolution.</title>
        <authorList>
            <person name="Jeong J.-H."/>
            <person name="Song I."/>
            <person name="Kim S."/>
            <person name="Choi T."/>
            <person name="Kim D."/>
            <person name="Ryu S."/>
            <person name="Kim W."/>
        </authorList>
    </citation>
    <scope>NUCLEOTIDE SEQUENCE [LARGE SCALE GENOMIC DNA]</scope>
    <source>
        <tissue evidence="1">Muscle</tissue>
    </source>
</reference>
<dbReference type="AlphaFoldDB" id="A0A5B7K700"/>
<accession>A0A5B7K700</accession>
<sequence length="59" mass="6624">MCRRIKSKECLRYRIGRTSPPALPRLTASLIHSLDIDVMSGLAALYSRATPSDVFPVEY</sequence>
<dbReference type="Proteomes" id="UP000324222">
    <property type="component" value="Unassembled WGS sequence"/>
</dbReference>
<gene>
    <name evidence="1" type="ORF">E2C01_100034</name>
</gene>